<dbReference type="InterPro" id="IPR007867">
    <property type="entry name" value="GMC_OxRtase_C"/>
</dbReference>
<dbReference type="Proteomes" id="UP000503308">
    <property type="component" value="Chromosome"/>
</dbReference>
<comment type="similarity">
    <text evidence="2">Belongs to the GMC oxidoreductase family.</text>
</comment>
<dbReference type="EMBL" id="CP048788">
    <property type="protein sequence ID" value="QJF50280.1"/>
    <property type="molecule type" value="Genomic_DNA"/>
</dbReference>
<comment type="cofactor">
    <cofactor evidence="1">
        <name>FAD</name>
        <dbReference type="ChEBI" id="CHEBI:57692"/>
    </cofactor>
</comment>
<keyword evidence="8" id="KW-1185">Reference proteome</keyword>
<dbReference type="Pfam" id="PF05199">
    <property type="entry name" value="GMC_oxred_C"/>
    <property type="match status" value="1"/>
</dbReference>
<name>A0A858SPF2_9RHOB</name>
<dbReference type="Gene3D" id="3.50.50.60">
    <property type="entry name" value="FAD/NAD(P)-binding domain"/>
    <property type="match status" value="2"/>
</dbReference>
<keyword evidence="3" id="KW-0285">Flavoprotein</keyword>
<sequence length="532" mass="58596">MAGIDARSHPGGRVDCDICIVGAGAAGIALALELNGTPQSVALVESGDTPFRHRPQMLYRGENIGMPNFSVAKSRLRRFGGSTTRWGGQCRPLDTLDFEKREWIDNSGWPLSRAELDPYYERAHRTVSLGPYRYEPSALSREGLCDLPLDPEVIETIIYQFSRRKDFAQTYGAALEASDNVTVWRNANAVEIVSSPNGNEVQTIKARTFNGRKIEFAARTYVLALGGIENARVMLASNRTERAGIGNRHDLVGRYFADHPYFTVGHFEPSGPAFDRNWCVIENYDSQGDITGGHGAFRLPEAVQKREQLNGAAAYLIRRPAHKTGPQYYAPAMRSANFLIEVLRHYDLSDGRLASHVTQAVKGAAQVTRNLAQSVSHKVVPKHVMSVRTVIETTPVRDSRVLLGPARDAFGMQRVQVDWRIREDDKRGLSHLIDSLGAAMARSGAGKLVVDDSRLENGWPASMVGGKHHIGTTRMHEDPAQGVVDPDCRVHGMRNLFIAGSSVFPTAGYANPTLTIVALAIRLADHLRSQPR</sequence>
<evidence type="ECO:0000313" key="7">
    <source>
        <dbReference type="EMBL" id="QJF50280.1"/>
    </source>
</evidence>
<accession>A0A858SPF2</accession>
<gene>
    <name evidence="7" type="ORF">G3256_03400</name>
</gene>
<evidence type="ECO:0000259" key="6">
    <source>
        <dbReference type="Pfam" id="PF05199"/>
    </source>
</evidence>
<dbReference type="RefSeq" id="WP_169639497.1">
    <property type="nucleotide sequence ID" value="NZ_CP048788.1"/>
</dbReference>
<evidence type="ECO:0000313" key="8">
    <source>
        <dbReference type="Proteomes" id="UP000503308"/>
    </source>
</evidence>
<dbReference type="KEGG" id="rpon:G3256_03400"/>
<keyword evidence="4" id="KW-0274">FAD</keyword>
<dbReference type="PANTHER" id="PTHR42784:SF1">
    <property type="entry name" value="PYRANOSE 2-OXIDASE"/>
    <property type="match status" value="1"/>
</dbReference>
<protein>
    <submittedName>
        <fullName evidence="7">GMC family oxidoreductase</fullName>
    </submittedName>
</protein>
<feature type="domain" description="Glucose-methanol-choline oxidoreductase C-terminal" evidence="6">
    <location>
        <begin position="395"/>
        <end position="520"/>
    </location>
</feature>
<evidence type="ECO:0000256" key="1">
    <source>
        <dbReference type="ARBA" id="ARBA00001974"/>
    </source>
</evidence>
<evidence type="ECO:0000256" key="4">
    <source>
        <dbReference type="ARBA" id="ARBA00022827"/>
    </source>
</evidence>
<evidence type="ECO:0000256" key="2">
    <source>
        <dbReference type="ARBA" id="ARBA00010790"/>
    </source>
</evidence>
<dbReference type="InterPro" id="IPR036188">
    <property type="entry name" value="FAD/NAD-bd_sf"/>
</dbReference>
<keyword evidence="5" id="KW-0560">Oxidoreductase</keyword>
<dbReference type="InterPro" id="IPR051473">
    <property type="entry name" value="P2Ox-like"/>
</dbReference>
<proteinExistence type="inferred from homology"/>
<reference evidence="7 8" key="1">
    <citation type="submission" date="2020-02" db="EMBL/GenBank/DDBJ databases">
        <title>Genome sequence of Roseobacter ponti.</title>
        <authorList>
            <person name="Hollensteiner J."/>
            <person name="Schneider D."/>
            <person name="Poehlein A."/>
            <person name="Daniel R."/>
        </authorList>
    </citation>
    <scope>NUCLEOTIDE SEQUENCE [LARGE SCALE GENOMIC DNA]</scope>
    <source>
        <strain evidence="7 8">DSM 106830</strain>
    </source>
</reference>
<organism evidence="7 8">
    <name type="scientific">Roseobacter ponti</name>
    <dbReference type="NCBI Taxonomy" id="1891787"/>
    <lineage>
        <taxon>Bacteria</taxon>
        <taxon>Pseudomonadati</taxon>
        <taxon>Pseudomonadota</taxon>
        <taxon>Alphaproteobacteria</taxon>
        <taxon>Rhodobacterales</taxon>
        <taxon>Roseobacteraceae</taxon>
        <taxon>Roseobacter</taxon>
    </lineage>
</organism>
<dbReference type="AlphaFoldDB" id="A0A858SPF2"/>
<dbReference type="GO" id="GO:0016614">
    <property type="term" value="F:oxidoreductase activity, acting on CH-OH group of donors"/>
    <property type="evidence" value="ECO:0007669"/>
    <property type="project" value="InterPro"/>
</dbReference>
<dbReference type="PANTHER" id="PTHR42784">
    <property type="entry name" value="PYRANOSE 2-OXIDASE"/>
    <property type="match status" value="1"/>
</dbReference>
<evidence type="ECO:0000256" key="5">
    <source>
        <dbReference type="ARBA" id="ARBA00023002"/>
    </source>
</evidence>
<dbReference type="SUPFAM" id="SSF51905">
    <property type="entry name" value="FAD/NAD(P)-binding domain"/>
    <property type="match status" value="1"/>
</dbReference>
<evidence type="ECO:0000256" key="3">
    <source>
        <dbReference type="ARBA" id="ARBA00022630"/>
    </source>
</evidence>